<keyword evidence="1" id="KW-0472">Membrane</keyword>
<name>A0ABX1EAF0_9PROT</name>
<evidence type="ECO:0000313" key="4">
    <source>
        <dbReference type="Proteomes" id="UP000787635"/>
    </source>
</evidence>
<accession>A0ABX1EAF0</accession>
<dbReference type="NCBIfam" id="NF040894">
    <property type="entry name" value="puhB_PGC"/>
    <property type="match status" value="1"/>
</dbReference>
<organism evidence="3 4">
    <name type="scientific">Falsiroseomonas selenitidurans</name>
    <dbReference type="NCBI Taxonomy" id="2716335"/>
    <lineage>
        <taxon>Bacteria</taxon>
        <taxon>Pseudomonadati</taxon>
        <taxon>Pseudomonadota</taxon>
        <taxon>Alphaproteobacteria</taxon>
        <taxon>Acetobacterales</taxon>
        <taxon>Roseomonadaceae</taxon>
        <taxon>Falsiroseomonas</taxon>
    </lineage>
</organism>
<protein>
    <submittedName>
        <fullName evidence="3">PH domain-containing protein</fullName>
    </submittedName>
</protein>
<keyword evidence="1" id="KW-1133">Transmembrane helix</keyword>
<evidence type="ECO:0000313" key="3">
    <source>
        <dbReference type="EMBL" id="NKC33810.1"/>
    </source>
</evidence>
<keyword evidence="1" id="KW-0812">Transmembrane</keyword>
<proteinExistence type="predicted"/>
<dbReference type="InterPro" id="IPR005182">
    <property type="entry name" value="YdbS-like_PH"/>
</dbReference>
<reference evidence="3 4" key="1">
    <citation type="submission" date="2020-03" db="EMBL/GenBank/DDBJ databases">
        <title>Roseomonas selenitidurans sp. nov. isolated from urban soil.</title>
        <authorList>
            <person name="Liu H."/>
        </authorList>
    </citation>
    <scope>NUCLEOTIDE SEQUENCE [LARGE SCALE GENOMIC DNA]</scope>
    <source>
        <strain evidence="3 4">BU-1</strain>
    </source>
</reference>
<keyword evidence="4" id="KW-1185">Reference proteome</keyword>
<evidence type="ECO:0000256" key="1">
    <source>
        <dbReference type="SAM" id="Phobius"/>
    </source>
</evidence>
<dbReference type="Pfam" id="PF03703">
    <property type="entry name" value="bPH_2"/>
    <property type="match status" value="1"/>
</dbReference>
<evidence type="ECO:0000259" key="2">
    <source>
        <dbReference type="Pfam" id="PF03703"/>
    </source>
</evidence>
<dbReference type="InterPro" id="IPR054839">
    <property type="entry name" value="puhB_PGC"/>
</dbReference>
<comment type="caution">
    <text evidence="3">The sequence shown here is derived from an EMBL/GenBank/DDBJ whole genome shotgun (WGS) entry which is preliminary data.</text>
</comment>
<feature type="transmembrane region" description="Helical" evidence="1">
    <location>
        <begin position="112"/>
        <end position="131"/>
    </location>
</feature>
<sequence length="221" mass="22850">MSARAVIAEHDAEPVPGLPGPLPAGETILWQGAPEWRGLARRALHVRGIALYFGALALLRGVELSSGGAAPLEAALGALLLVAIGGVPVALLLLFAGLAARSTLYTITSRRIVLRAGVALPMTINIPFAVIGSAGVARHADGTGDLVVAIMPPHRVSWLALWPHVRSFRLARPEPMLRALKDADVAAQVLSRALAAAASVPVPALDDAVPQRAPGRAEAMA</sequence>
<feature type="transmembrane region" description="Helical" evidence="1">
    <location>
        <begin position="44"/>
        <end position="62"/>
    </location>
</feature>
<dbReference type="Proteomes" id="UP000787635">
    <property type="component" value="Unassembled WGS sequence"/>
</dbReference>
<gene>
    <name evidence="3" type="ORF">HEQ75_23315</name>
</gene>
<feature type="transmembrane region" description="Helical" evidence="1">
    <location>
        <begin position="74"/>
        <end position="100"/>
    </location>
</feature>
<feature type="domain" description="YdbS-like PH" evidence="2">
    <location>
        <begin position="101"/>
        <end position="150"/>
    </location>
</feature>
<dbReference type="RefSeq" id="WP_168034530.1">
    <property type="nucleotide sequence ID" value="NZ_JAAVNE010000055.1"/>
</dbReference>
<dbReference type="EMBL" id="JAAVNE010000055">
    <property type="protein sequence ID" value="NKC33810.1"/>
    <property type="molecule type" value="Genomic_DNA"/>
</dbReference>